<name>A0ABD2QGC9_9PLAT</name>
<keyword evidence="11" id="KW-1185">Reference proteome</keyword>
<keyword evidence="5 8" id="KW-0472">Membrane</keyword>
<dbReference type="EMBL" id="JBJKFK010000252">
    <property type="protein sequence ID" value="KAL3318372.1"/>
    <property type="molecule type" value="Genomic_DNA"/>
</dbReference>
<evidence type="ECO:0000256" key="2">
    <source>
        <dbReference type="ARBA" id="ARBA00022692"/>
    </source>
</evidence>
<dbReference type="InterPro" id="IPR000276">
    <property type="entry name" value="GPCR_Rhodpsn"/>
</dbReference>
<organism evidence="10 11">
    <name type="scientific">Cichlidogyrus casuarinus</name>
    <dbReference type="NCBI Taxonomy" id="1844966"/>
    <lineage>
        <taxon>Eukaryota</taxon>
        <taxon>Metazoa</taxon>
        <taxon>Spiralia</taxon>
        <taxon>Lophotrochozoa</taxon>
        <taxon>Platyhelminthes</taxon>
        <taxon>Monogenea</taxon>
        <taxon>Monopisthocotylea</taxon>
        <taxon>Dactylogyridea</taxon>
        <taxon>Ancyrocephalidae</taxon>
        <taxon>Cichlidogyrus</taxon>
    </lineage>
</organism>
<comment type="subcellular location">
    <subcellularLocation>
        <location evidence="1">Membrane</location>
        <topology evidence="1">Multi-pass membrane protein</topology>
    </subcellularLocation>
</comment>
<evidence type="ECO:0000256" key="7">
    <source>
        <dbReference type="ARBA" id="ARBA00023224"/>
    </source>
</evidence>
<reference evidence="10 11" key="1">
    <citation type="submission" date="2024-11" db="EMBL/GenBank/DDBJ databases">
        <title>Adaptive evolution of stress response genes in parasites aligns with host niche diversity.</title>
        <authorList>
            <person name="Hahn C."/>
            <person name="Resl P."/>
        </authorList>
    </citation>
    <scope>NUCLEOTIDE SEQUENCE [LARGE SCALE GENOMIC DNA]</scope>
    <source>
        <strain evidence="10">EGGRZ-B1_66</strain>
        <tissue evidence="10">Body</tissue>
    </source>
</reference>
<evidence type="ECO:0000256" key="8">
    <source>
        <dbReference type="SAM" id="Phobius"/>
    </source>
</evidence>
<keyword evidence="4" id="KW-0297">G-protein coupled receptor</keyword>
<gene>
    <name evidence="10" type="ORF">Ciccas_002963</name>
</gene>
<dbReference type="AlphaFoldDB" id="A0ABD2QGC9"/>
<keyword evidence="6" id="KW-0675">Receptor</keyword>
<evidence type="ECO:0000256" key="6">
    <source>
        <dbReference type="ARBA" id="ARBA00023170"/>
    </source>
</evidence>
<dbReference type="Pfam" id="PF00001">
    <property type="entry name" value="7tm_1"/>
    <property type="match status" value="1"/>
</dbReference>
<evidence type="ECO:0000313" key="11">
    <source>
        <dbReference type="Proteomes" id="UP001626550"/>
    </source>
</evidence>
<dbReference type="PROSITE" id="PS50262">
    <property type="entry name" value="G_PROTEIN_RECEP_F1_2"/>
    <property type="match status" value="1"/>
</dbReference>
<comment type="caution">
    <text evidence="10">The sequence shown here is derived from an EMBL/GenBank/DDBJ whole genome shotgun (WGS) entry which is preliminary data.</text>
</comment>
<feature type="transmembrane region" description="Helical" evidence="8">
    <location>
        <begin position="20"/>
        <end position="47"/>
    </location>
</feature>
<evidence type="ECO:0000256" key="1">
    <source>
        <dbReference type="ARBA" id="ARBA00004141"/>
    </source>
</evidence>
<dbReference type="Proteomes" id="UP001626550">
    <property type="component" value="Unassembled WGS sequence"/>
</dbReference>
<feature type="transmembrane region" description="Helical" evidence="8">
    <location>
        <begin position="90"/>
        <end position="118"/>
    </location>
</feature>
<evidence type="ECO:0000256" key="5">
    <source>
        <dbReference type="ARBA" id="ARBA00023136"/>
    </source>
</evidence>
<keyword evidence="2 8" id="KW-0812">Transmembrane</keyword>
<evidence type="ECO:0000256" key="4">
    <source>
        <dbReference type="ARBA" id="ARBA00023040"/>
    </source>
</evidence>
<dbReference type="PANTHER" id="PTHR45695:SF9">
    <property type="entry name" value="LEUCOKININ RECEPTOR"/>
    <property type="match status" value="1"/>
</dbReference>
<keyword evidence="3 8" id="KW-1133">Transmembrane helix</keyword>
<dbReference type="GO" id="GO:0016020">
    <property type="term" value="C:membrane"/>
    <property type="evidence" value="ECO:0007669"/>
    <property type="project" value="UniProtKB-SubCell"/>
</dbReference>
<dbReference type="Gene3D" id="1.20.1070.10">
    <property type="entry name" value="Rhodopsin 7-helix transmembrane proteins"/>
    <property type="match status" value="1"/>
</dbReference>
<dbReference type="SUPFAM" id="SSF81321">
    <property type="entry name" value="Family A G protein-coupled receptor-like"/>
    <property type="match status" value="1"/>
</dbReference>
<dbReference type="GO" id="GO:0004930">
    <property type="term" value="F:G protein-coupled receptor activity"/>
    <property type="evidence" value="ECO:0007669"/>
    <property type="project" value="UniProtKB-KW"/>
</dbReference>
<accession>A0ABD2QGC9</accession>
<dbReference type="PRINTS" id="PR00237">
    <property type="entry name" value="GPCRRHODOPSN"/>
</dbReference>
<evidence type="ECO:0000259" key="9">
    <source>
        <dbReference type="PROSITE" id="PS50262"/>
    </source>
</evidence>
<sequence length="193" mass="21901">MNSSAELEPCWNFDDLRTEWYMAIYLILILFTFVTAFVGNLFVVLTVSRDPTMRNATNLFIRNLSTADLLYIVFVSPFNVIQNMFQNYYWGQVICASMAFAQATCVSTSSFTLSVIAFDRSRKTSPGFRQRIGVEEERLMMCSGGVDKVQTYKIVKMLALVVLVFGTSSFPPEFQSDGNCAQTCPIRAVVWFM</sequence>
<evidence type="ECO:0000313" key="10">
    <source>
        <dbReference type="EMBL" id="KAL3318372.1"/>
    </source>
</evidence>
<feature type="transmembrane region" description="Helical" evidence="8">
    <location>
        <begin position="59"/>
        <end position="78"/>
    </location>
</feature>
<dbReference type="PANTHER" id="PTHR45695">
    <property type="entry name" value="LEUCOKININ RECEPTOR-RELATED"/>
    <property type="match status" value="1"/>
</dbReference>
<feature type="domain" description="G-protein coupled receptors family 1 profile" evidence="9">
    <location>
        <begin position="39"/>
        <end position="120"/>
    </location>
</feature>
<protein>
    <recommendedName>
        <fullName evidence="9">G-protein coupled receptors family 1 profile domain-containing protein</fullName>
    </recommendedName>
</protein>
<dbReference type="InterPro" id="IPR017452">
    <property type="entry name" value="GPCR_Rhodpsn_7TM"/>
</dbReference>
<evidence type="ECO:0000256" key="3">
    <source>
        <dbReference type="ARBA" id="ARBA00022989"/>
    </source>
</evidence>
<proteinExistence type="predicted"/>
<keyword evidence="7" id="KW-0807">Transducer</keyword>